<dbReference type="GO" id="GO:0022857">
    <property type="term" value="F:transmembrane transporter activity"/>
    <property type="evidence" value="ECO:0007669"/>
    <property type="project" value="InterPro"/>
</dbReference>
<dbReference type="InterPro" id="IPR004754">
    <property type="entry name" value="Amino_acid_antiprt"/>
</dbReference>
<feature type="transmembrane region" description="Helical" evidence="9">
    <location>
        <begin position="36"/>
        <end position="58"/>
    </location>
</feature>
<dbReference type="EMBL" id="ABXH02000013">
    <property type="protein sequence ID" value="EEP44577.1"/>
    <property type="molecule type" value="Genomic_DNA"/>
</dbReference>
<evidence type="ECO:0000256" key="8">
    <source>
        <dbReference type="ARBA" id="ARBA00023136"/>
    </source>
</evidence>
<organism evidence="10 11">
    <name type="scientific">Collinsella intestinalis DSM 13280</name>
    <dbReference type="NCBI Taxonomy" id="521003"/>
    <lineage>
        <taxon>Bacteria</taxon>
        <taxon>Bacillati</taxon>
        <taxon>Actinomycetota</taxon>
        <taxon>Coriobacteriia</taxon>
        <taxon>Coriobacteriales</taxon>
        <taxon>Coriobacteriaceae</taxon>
        <taxon>Collinsella</taxon>
    </lineage>
</organism>
<keyword evidence="8 9" id="KW-0472">Membrane</keyword>
<dbReference type="PANTHER" id="PTHR42770:SF4">
    <property type="entry name" value="ARGININE_ORNITHINE ANTIPORTER-RELATED"/>
    <property type="match status" value="1"/>
</dbReference>
<dbReference type="Pfam" id="PF13520">
    <property type="entry name" value="AA_permease_2"/>
    <property type="match status" value="1"/>
</dbReference>
<evidence type="ECO:0000256" key="9">
    <source>
        <dbReference type="SAM" id="Phobius"/>
    </source>
</evidence>
<feature type="transmembrane region" description="Helical" evidence="9">
    <location>
        <begin position="70"/>
        <end position="89"/>
    </location>
</feature>
<evidence type="ECO:0000256" key="5">
    <source>
        <dbReference type="ARBA" id="ARBA00022692"/>
    </source>
</evidence>
<feature type="transmembrane region" description="Helical" evidence="9">
    <location>
        <begin position="367"/>
        <end position="394"/>
    </location>
</feature>
<comment type="similarity">
    <text evidence="2">Belongs to the amino acid-polyamine-organocation (APC) superfamily. Basic amino acid/polyamine antiporter (APA) (TC 2.A.3.2) family.</text>
</comment>
<feature type="transmembrane region" description="Helical" evidence="9">
    <location>
        <begin position="151"/>
        <end position="170"/>
    </location>
</feature>
<comment type="subcellular location">
    <subcellularLocation>
        <location evidence="1">Cell membrane</location>
        <topology evidence="1">Multi-pass membrane protein</topology>
    </subcellularLocation>
</comment>
<gene>
    <name evidence="10" type="ORF">COLINT_02623</name>
</gene>
<evidence type="ECO:0000256" key="7">
    <source>
        <dbReference type="ARBA" id="ARBA00022989"/>
    </source>
</evidence>
<feature type="transmembrane region" description="Helical" evidence="9">
    <location>
        <begin position="242"/>
        <end position="264"/>
    </location>
</feature>
<name>C4F989_9ACTN</name>
<evidence type="ECO:0000256" key="3">
    <source>
        <dbReference type="ARBA" id="ARBA00022448"/>
    </source>
</evidence>
<proteinExistence type="inferred from homology"/>
<accession>C4F989</accession>
<dbReference type="Gene3D" id="1.20.1740.10">
    <property type="entry name" value="Amino acid/polyamine transporter I"/>
    <property type="match status" value="1"/>
</dbReference>
<comment type="caution">
    <text evidence="10">The sequence shown here is derived from an EMBL/GenBank/DDBJ whole genome shotgun (WGS) entry which is preliminary data.</text>
</comment>
<reference evidence="10 11" key="1">
    <citation type="submission" date="2009-04" db="EMBL/GenBank/DDBJ databases">
        <authorList>
            <person name="Weinstock G."/>
            <person name="Sodergren E."/>
            <person name="Clifton S."/>
            <person name="Fulton L."/>
            <person name="Fulton B."/>
            <person name="Courtney L."/>
            <person name="Fronick C."/>
            <person name="Harrison M."/>
            <person name="Strong C."/>
            <person name="Farmer C."/>
            <person name="Delahaunty K."/>
            <person name="Markovic C."/>
            <person name="Hall O."/>
            <person name="Minx P."/>
            <person name="Tomlinson C."/>
            <person name="Mitreva M."/>
            <person name="Nelson J."/>
            <person name="Hou S."/>
            <person name="Wollam A."/>
            <person name="Pepin K.H."/>
            <person name="Johnson M."/>
            <person name="Bhonagiri V."/>
            <person name="Nash W.E."/>
            <person name="Warren W."/>
            <person name="Chinwalla A."/>
            <person name="Mardis E.R."/>
            <person name="Wilson R.K."/>
        </authorList>
    </citation>
    <scope>NUCLEOTIDE SEQUENCE [LARGE SCALE GENOMIC DNA]</scope>
    <source>
        <strain evidence="10 11">DSM 13280</strain>
    </source>
</reference>
<evidence type="ECO:0000256" key="2">
    <source>
        <dbReference type="ARBA" id="ARBA00008220"/>
    </source>
</evidence>
<dbReference type="eggNOG" id="COG0531">
    <property type="taxonomic scope" value="Bacteria"/>
</dbReference>
<dbReference type="PIRSF" id="PIRSF006060">
    <property type="entry name" value="AA_transporter"/>
    <property type="match status" value="1"/>
</dbReference>
<dbReference type="STRING" id="521003.COLINT_02623"/>
<dbReference type="NCBIfam" id="TIGR00905">
    <property type="entry name" value="2A0302"/>
    <property type="match status" value="1"/>
</dbReference>
<keyword evidence="6" id="KW-0029">Amino-acid transport</keyword>
<dbReference type="HOGENOM" id="CLU_007946_1_2_11"/>
<evidence type="ECO:0000256" key="4">
    <source>
        <dbReference type="ARBA" id="ARBA00022475"/>
    </source>
</evidence>
<feature type="transmembrane region" description="Helical" evidence="9">
    <location>
        <begin position="276"/>
        <end position="299"/>
    </location>
</feature>
<feature type="transmembrane region" description="Helical" evidence="9">
    <location>
        <begin position="182"/>
        <end position="203"/>
    </location>
</feature>
<dbReference type="GO" id="GO:0005886">
    <property type="term" value="C:plasma membrane"/>
    <property type="evidence" value="ECO:0007669"/>
    <property type="project" value="UniProtKB-SubCell"/>
</dbReference>
<dbReference type="Proteomes" id="UP000003295">
    <property type="component" value="Unassembled WGS sequence"/>
</dbReference>
<evidence type="ECO:0000313" key="10">
    <source>
        <dbReference type="EMBL" id="EEP44577.1"/>
    </source>
</evidence>
<feature type="transmembrane region" description="Helical" evidence="9">
    <location>
        <begin position="101"/>
        <end position="119"/>
    </location>
</feature>
<protein>
    <submittedName>
        <fullName evidence="10">Transporter, basic amino acid/polyamine antiporter (APA) family</fullName>
    </submittedName>
</protein>
<dbReference type="InterPro" id="IPR002293">
    <property type="entry name" value="AA/rel_permease1"/>
</dbReference>
<evidence type="ECO:0000256" key="1">
    <source>
        <dbReference type="ARBA" id="ARBA00004651"/>
    </source>
</evidence>
<feature type="transmembrane region" description="Helical" evidence="9">
    <location>
        <begin position="400"/>
        <end position="421"/>
    </location>
</feature>
<feature type="transmembrane region" description="Helical" evidence="9">
    <location>
        <begin position="455"/>
        <end position="485"/>
    </location>
</feature>
<dbReference type="InterPro" id="IPR050367">
    <property type="entry name" value="APC_superfamily"/>
</dbReference>
<keyword evidence="4" id="KW-1003">Cell membrane</keyword>
<dbReference type="GO" id="GO:0006865">
    <property type="term" value="P:amino acid transport"/>
    <property type="evidence" value="ECO:0007669"/>
    <property type="project" value="UniProtKB-KW"/>
</dbReference>
<keyword evidence="5 9" id="KW-0812">Transmembrane</keyword>
<feature type="transmembrane region" description="Helical" evidence="9">
    <location>
        <begin position="126"/>
        <end position="145"/>
    </location>
</feature>
<evidence type="ECO:0000256" key="6">
    <source>
        <dbReference type="ARBA" id="ARBA00022970"/>
    </source>
</evidence>
<sequence length="502" mass="53872">MLYADNIFDHHEIQGSTMSDSTPNPTVQDAPHKHGISLMGLIALVISSAIGSGVFALSTDVSAAAAPGPALIAWLITGIGFMGLATTFGRLSIVKPELDGIVAYAHAGFGPFVGFISGWGYWLSIWIGNVAFGVMLVTAIGYFYPPFAGNLTIPGVVFISLLNWAIVLLVNRGVEQASTLNAIVMVCKLVPIFSFIIAMVFVFDFDVFTADFWGNVANNLYGTSYTNVNGTVVGAPGPIPRQIVNCLMVMMWVFVGMEGASVLGHRAERKSDVSRASILGCTILVAIYVAASILPYGYLTREELMALGSPSMPYIFARVVGPWGGAFISAGLIISIFGAWLSFTMLASEALCGMAQMKLLPRAFSHLNAYSAPTACLFTTGAMVQLLTIVMMFSSEAYQLAYSLCTAAITISWTLAAAYMVKLGIEQRKRGRADYPEAVGNAEHPNSERVRGTDLALASFTVVFLVLAVALAGIQQLLLCCIAYVPGIFFYKKAQREREMLQ</sequence>
<dbReference type="PANTHER" id="PTHR42770">
    <property type="entry name" value="AMINO ACID TRANSPORTER-RELATED"/>
    <property type="match status" value="1"/>
</dbReference>
<feature type="transmembrane region" description="Helical" evidence="9">
    <location>
        <begin position="319"/>
        <end position="346"/>
    </location>
</feature>
<dbReference type="AlphaFoldDB" id="C4F989"/>
<evidence type="ECO:0000313" key="11">
    <source>
        <dbReference type="Proteomes" id="UP000003295"/>
    </source>
</evidence>
<keyword evidence="3" id="KW-0813">Transport</keyword>
<keyword evidence="7 9" id="KW-1133">Transmembrane helix</keyword>